<comment type="function">
    <text evidence="9">Binds specifically to the 3'-terminal U-tract of U6 snRNA.</text>
</comment>
<evidence type="ECO:0000259" key="11">
    <source>
        <dbReference type="PROSITE" id="PS52002"/>
    </source>
</evidence>
<dbReference type="GO" id="GO:0003723">
    <property type="term" value="F:RNA binding"/>
    <property type="evidence" value="ECO:0007669"/>
    <property type="project" value="UniProtKB-KW"/>
</dbReference>
<dbReference type="InterPro" id="IPR010920">
    <property type="entry name" value="LSM_dom_sf"/>
</dbReference>
<keyword evidence="4 9" id="KW-0747">Spliceosome</keyword>
<keyword evidence="3 9" id="KW-0507">mRNA processing</keyword>
<dbReference type="CDD" id="cd01723">
    <property type="entry name" value="LSm4"/>
    <property type="match status" value="1"/>
</dbReference>
<evidence type="ECO:0000256" key="10">
    <source>
        <dbReference type="SAM" id="MobiDB-lite"/>
    </source>
</evidence>
<sequence length="121" mass="13995">MDCHADARFYRKIMVLPISLLKAAQTHPMMVELKNGETYNGNLANSDGFMNIHLKDVICTSNDGERFWKMSECFIRGVNIKFVRIPPELIHNVRDENLANSRNKPQFNRARKNPSNKHPVK</sequence>
<dbReference type="Gene3D" id="2.30.30.100">
    <property type="match status" value="1"/>
</dbReference>
<feature type="region of interest" description="Disordered" evidence="10">
    <location>
        <begin position="95"/>
        <end position="121"/>
    </location>
</feature>
<evidence type="ECO:0000256" key="1">
    <source>
        <dbReference type="ARBA" id="ARBA00004123"/>
    </source>
</evidence>
<evidence type="ECO:0000256" key="3">
    <source>
        <dbReference type="ARBA" id="ARBA00022664"/>
    </source>
</evidence>
<dbReference type="GO" id="GO:0005681">
    <property type="term" value="C:spliceosomal complex"/>
    <property type="evidence" value="ECO:0007669"/>
    <property type="project" value="UniProtKB-UniRule"/>
</dbReference>
<accession>A0A6B2GC09</accession>
<dbReference type="EMBL" id="GHBR01005109">
    <property type="protein sequence ID" value="NDJ98353.1"/>
    <property type="molecule type" value="Transcribed_RNA"/>
</dbReference>
<comment type="subunit">
    <text evidence="9">LSm subunits form a heteromer with a doughnut shape.</text>
</comment>
<feature type="compositionally biased region" description="Basic residues" evidence="10">
    <location>
        <begin position="109"/>
        <end position="121"/>
    </location>
</feature>
<evidence type="ECO:0000256" key="4">
    <source>
        <dbReference type="ARBA" id="ARBA00022728"/>
    </source>
</evidence>
<gene>
    <name evidence="9" type="primary">LSM4</name>
</gene>
<protein>
    <recommendedName>
        <fullName evidence="9">U6 snRNA-associated Sm-like protein LSm4</fullName>
    </recommendedName>
</protein>
<keyword evidence="5 9" id="KW-0694">RNA-binding</keyword>
<name>A0A6B2GC09_MYXSQ</name>
<evidence type="ECO:0000256" key="5">
    <source>
        <dbReference type="ARBA" id="ARBA00022884"/>
    </source>
</evidence>
<evidence type="ECO:0000256" key="7">
    <source>
        <dbReference type="ARBA" id="ARBA00023242"/>
    </source>
</evidence>
<dbReference type="SUPFAM" id="SSF50182">
    <property type="entry name" value="Sm-like ribonucleoproteins"/>
    <property type="match status" value="1"/>
</dbReference>
<dbReference type="GO" id="GO:0000956">
    <property type="term" value="P:nuclear-transcribed mRNA catabolic process"/>
    <property type="evidence" value="ECO:0007669"/>
    <property type="project" value="UniProtKB-UniRule"/>
</dbReference>
<evidence type="ECO:0000256" key="2">
    <source>
        <dbReference type="ARBA" id="ARBA00006850"/>
    </source>
</evidence>
<dbReference type="InterPro" id="IPR034101">
    <property type="entry name" value="Lsm4"/>
</dbReference>
<keyword evidence="6 9" id="KW-0508">mRNA splicing</keyword>
<evidence type="ECO:0000313" key="12">
    <source>
        <dbReference type="EMBL" id="NDJ98353.1"/>
    </source>
</evidence>
<reference evidence="12" key="1">
    <citation type="submission" date="2018-11" db="EMBL/GenBank/DDBJ databases">
        <title>Myxobolus squamalis genome and transcriptome.</title>
        <authorList>
            <person name="Yahalomi D."/>
            <person name="Atkinson S.D."/>
            <person name="Neuhof M."/>
            <person name="Chang E.S."/>
            <person name="Philippe H."/>
            <person name="Cartwright P."/>
            <person name="Bartholomew J.L."/>
            <person name="Huchon D."/>
        </authorList>
    </citation>
    <scope>NUCLEOTIDE SEQUENCE</scope>
    <source>
        <strain evidence="12">71B08</strain>
        <tissue evidence="12">Whole</tissue>
    </source>
</reference>
<dbReference type="SMART" id="SM00651">
    <property type="entry name" value="Sm"/>
    <property type="match status" value="1"/>
</dbReference>
<dbReference type="AlphaFoldDB" id="A0A6B2GC09"/>
<comment type="subcellular location">
    <subcellularLocation>
        <location evidence="1 9">Nucleus</location>
    </subcellularLocation>
</comment>
<dbReference type="GO" id="GO:0000398">
    <property type="term" value="P:mRNA splicing, via spliceosome"/>
    <property type="evidence" value="ECO:0007669"/>
    <property type="project" value="InterPro"/>
</dbReference>
<dbReference type="InterPro" id="IPR047575">
    <property type="entry name" value="Sm"/>
</dbReference>
<keyword evidence="8 9" id="KW-0687">Ribonucleoprotein</keyword>
<evidence type="ECO:0000256" key="9">
    <source>
        <dbReference type="RuleBase" id="RU365049"/>
    </source>
</evidence>
<comment type="similarity">
    <text evidence="2 9">Belongs to the snRNP Sm proteins family.</text>
</comment>
<evidence type="ECO:0000256" key="8">
    <source>
        <dbReference type="ARBA" id="ARBA00023274"/>
    </source>
</evidence>
<feature type="domain" description="Sm" evidence="11">
    <location>
        <begin position="16"/>
        <end position="89"/>
    </location>
</feature>
<dbReference type="InterPro" id="IPR001163">
    <property type="entry name" value="Sm_dom_euk/arc"/>
</dbReference>
<dbReference type="InterPro" id="IPR027141">
    <property type="entry name" value="LSm4/Sm_D1/D3"/>
</dbReference>
<dbReference type="Pfam" id="PF01423">
    <property type="entry name" value="LSM"/>
    <property type="match status" value="1"/>
</dbReference>
<proteinExistence type="inferred from homology"/>
<evidence type="ECO:0000256" key="6">
    <source>
        <dbReference type="ARBA" id="ARBA00023187"/>
    </source>
</evidence>
<dbReference type="PROSITE" id="PS52002">
    <property type="entry name" value="SM"/>
    <property type="match status" value="1"/>
</dbReference>
<keyword evidence="7 9" id="KW-0539">Nucleus</keyword>
<dbReference type="PANTHER" id="PTHR23338">
    <property type="entry name" value="SMALL NUCLEAR RIBONUCLEOPROTEIN SM"/>
    <property type="match status" value="1"/>
</dbReference>
<organism evidence="12">
    <name type="scientific">Myxobolus squamalis</name>
    <name type="common">Myxosporean</name>
    <dbReference type="NCBI Taxonomy" id="59785"/>
    <lineage>
        <taxon>Eukaryota</taxon>
        <taxon>Metazoa</taxon>
        <taxon>Cnidaria</taxon>
        <taxon>Myxozoa</taxon>
        <taxon>Myxosporea</taxon>
        <taxon>Bivalvulida</taxon>
        <taxon>Platysporina</taxon>
        <taxon>Myxobolidae</taxon>
        <taxon>Myxobolus</taxon>
    </lineage>
</organism>